<dbReference type="InterPro" id="IPR023465">
    <property type="entry name" value="Riboflavin_kinase_dom_sf"/>
</dbReference>
<evidence type="ECO:0000256" key="13">
    <source>
        <dbReference type="ARBA" id="ARBA00047880"/>
    </source>
</evidence>
<dbReference type="InterPro" id="IPR014729">
    <property type="entry name" value="Rossmann-like_a/b/a_fold"/>
</dbReference>
<comment type="pathway">
    <text evidence="2 15">Cofactor biosynthesis; FAD biosynthesis; FAD from FMN: step 1/1.</text>
</comment>
<keyword evidence="11 15" id="KW-0067">ATP-binding</keyword>
<evidence type="ECO:0000313" key="17">
    <source>
        <dbReference type="EMBL" id="MEL0659055.1"/>
    </source>
</evidence>
<dbReference type="CDD" id="cd02064">
    <property type="entry name" value="FAD_synthetase_N"/>
    <property type="match status" value="1"/>
</dbReference>
<dbReference type="Gene3D" id="2.40.30.30">
    <property type="entry name" value="Riboflavin kinase-like"/>
    <property type="match status" value="1"/>
</dbReference>
<comment type="function">
    <text evidence="1">Catalyzes the phosphorylation of riboflavin to FMN followed by the adenylation of FMN to FAD.</text>
</comment>
<evidence type="ECO:0000259" key="16">
    <source>
        <dbReference type="SMART" id="SM00904"/>
    </source>
</evidence>
<dbReference type="InterPro" id="IPR023468">
    <property type="entry name" value="Riboflavin_kinase"/>
</dbReference>
<dbReference type="NCBIfam" id="TIGR00083">
    <property type="entry name" value="ribF"/>
    <property type="match status" value="1"/>
</dbReference>
<accession>A0ABU9HB17</accession>
<dbReference type="EC" id="2.7.1.26" evidence="15"/>
<dbReference type="SUPFAM" id="SSF52374">
    <property type="entry name" value="Nucleotidylyl transferase"/>
    <property type="match status" value="1"/>
</dbReference>
<keyword evidence="8 15" id="KW-0547">Nucleotide-binding</keyword>
<comment type="similarity">
    <text evidence="15">Belongs to the ribF family.</text>
</comment>
<dbReference type="GO" id="GO:0008531">
    <property type="term" value="F:riboflavin kinase activity"/>
    <property type="evidence" value="ECO:0007669"/>
    <property type="project" value="UniProtKB-EC"/>
</dbReference>
<proteinExistence type="inferred from homology"/>
<dbReference type="Proteomes" id="UP001366060">
    <property type="component" value="Unassembled WGS sequence"/>
</dbReference>
<keyword evidence="4 15" id="KW-0285">Flavoprotein</keyword>
<dbReference type="NCBIfam" id="NF004159">
    <property type="entry name" value="PRK05627.1-2"/>
    <property type="match status" value="1"/>
</dbReference>
<keyword evidence="9 15" id="KW-0418">Kinase</keyword>
<evidence type="ECO:0000256" key="14">
    <source>
        <dbReference type="ARBA" id="ARBA00049494"/>
    </source>
</evidence>
<evidence type="ECO:0000256" key="5">
    <source>
        <dbReference type="ARBA" id="ARBA00022643"/>
    </source>
</evidence>
<evidence type="ECO:0000256" key="15">
    <source>
        <dbReference type="PIRNR" id="PIRNR004491"/>
    </source>
</evidence>
<evidence type="ECO:0000313" key="18">
    <source>
        <dbReference type="Proteomes" id="UP001366060"/>
    </source>
</evidence>
<dbReference type="NCBIfam" id="NF004162">
    <property type="entry name" value="PRK05627.1-5"/>
    <property type="match status" value="1"/>
</dbReference>
<evidence type="ECO:0000256" key="7">
    <source>
        <dbReference type="ARBA" id="ARBA00022695"/>
    </source>
</evidence>
<protein>
    <recommendedName>
        <fullName evidence="15">Riboflavin biosynthesis protein</fullName>
    </recommendedName>
    <domain>
        <recommendedName>
            <fullName evidence="15">Riboflavin kinase</fullName>
            <ecNumber evidence="15">2.7.1.26</ecNumber>
        </recommendedName>
        <alternativeName>
            <fullName evidence="15">Flavokinase</fullName>
        </alternativeName>
    </domain>
    <domain>
        <recommendedName>
            <fullName evidence="15">FMN adenylyltransferase</fullName>
            <ecNumber evidence="15">2.7.7.2</ecNumber>
        </recommendedName>
        <alternativeName>
            <fullName evidence="15">FAD pyrophosphorylase</fullName>
        </alternativeName>
        <alternativeName>
            <fullName evidence="15">FAD synthase</fullName>
        </alternativeName>
    </domain>
</protein>
<dbReference type="PANTHER" id="PTHR22749">
    <property type="entry name" value="RIBOFLAVIN KINASE/FMN ADENYLYLTRANSFERASE"/>
    <property type="match status" value="1"/>
</dbReference>
<comment type="pathway">
    <text evidence="3 15">Cofactor biosynthesis; FMN biosynthesis; FMN from riboflavin (ATP route): step 1/1.</text>
</comment>
<comment type="caution">
    <text evidence="17">The sequence shown here is derived from an EMBL/GenBank/DDBJ whole genome shotgun (WGS) entry which is preliminary data.</text>
</comment>
<dbReference type="InterPro" id="IPR015864">
    <property type="entry name" value="FAD_synthase"/>
</dbReference>
<comment type="catalytic activity">
    <reaction evidence="14 15">
        <text>FMN + ATP + H(+) = FAD + diphosphate</text>
        <dbReference type="Rhea" id="RHEA:17237"/>
        <dbReference type="ChEBI" id="CHEBI:15378"/>
        <dbReference type="ChEBI" id="CHEBI:30616"/>
        <dbReference type="ChEBI" id="CHEBI:33019"/>
        <dbReference type="ChEBI" id="CHEBI:57692"/>
        <dbReference type="ChEBI" id="CHEBI:58210"/>
        <dbReference type="EC" id="2.7.7.2"/>
    </reaction>
</comment>
<name>A0ABU9HB17_9GAMM</name>
<evidence type="ECO:0000256" key="11">
    <source>
        <dbReference type="ARBA" id="ARBA00022840"/>
    </source>
</evidence>
<dbReference type="NCBIfam" id="NF004160">
    <property type="entry name" value="PRK05627.1-3"/>
    <property type="match status" value="1"/>
</dbReference>
<dbReference type="Pfam" id="PF01687">
    <property type="entry name" value="Flavokinase"/>
    <property type="match status" value="1"/>
</dbReference>
<keyword evidence="10 15" id="KW-0274">FAD</keyword>
<reference evidence="17 18" key="1">
    <citation type="submission" date="2024-02" db="EMBL/GenBank/DDBJ databases">
        <title>Bacteria isolated from the canopy kelp, Nereocystis luetkeana.</title>
        <authorList>
            <person name="Pfister C.A."/>
            <person name="Younker I.T."/>
            <person name="Light S.H."/>
        </authorList>
    </citation>
    <scope>NUCLEOTIDE SEQUENCE [LARGE SCALE GENOMIC DNA]</scope>
    <source>
        <strain evidence="17 18">TI.2.07</strain>
    </source>
</reference>
<evidence type="ECO:0000256" key="3">
    <source>
        <dbReference type="ARBA" id="ARBA00005201"/>
    </source>
</evidence>
<evidence type="ECO:0000256" key="8">
    <source>
        <dbReference type="ARBA" id="ARBA00022741"/>
    </source>
</evidence>
<organism evidence="17 18">
    <name type="scientific">Psychromonas arctica</name>
    <dbReference type="NCBI Taxonomy" id="168275"/>
    <lineage>
        <taxon>Bacteria</taxon>
        <taxon>Pseudomonadati</taxon>
        <taxon>Pseudomonadota</taxon>
        <taxon>Gammaproteobacteria</taxon>
        <taxon>Alteromonadales</taxon>
        <taxon>Psychromonadaceae</taxon>
        <taxon>Psychromonas</taxon>
    </lineage>
</organism>
<dbReference type="SMART" id="SM00904">
    <property type="entry name" value="Flavokinase"/>
    <property type="match status" value="1"/>
</dbReference>
<evidence type="ECO:0000256" key="1">
    <source>
        <dbReference type="ARBA" id="ARBA00002121"/>
    </source>
</evidence>
<dbReference type="Gene3D" id="3.40.50.620">
    <property type="entry name" value="HUPs"/>
    <property type="match status" value="1"/>
</dbReference>
<keyword evidence="5 15" id="KW-0288">FMN</keyword>
<dbReference type="EC" id="2.7.7.2" evidence="15"/>
<dbReference type="PANTHER" id="PTHR22749:SF6">
    <property type="entry name" value="RIBOFLAVIN KINASE"/>
    <property type="match status" value="1"/>
</dbReference>
<dbReference type="EMBL" id="JBAKBA010000014">
    <property type="protein sequence ID" value="MEL0659055.1"/>
    <property type="molecule type" value="Genomic_DNA"/>
</dbReference>
<dbReference type="GO" id="GO:0003919">
    <property type="term" value="F:FMN adenylyltransferase activity"/>
    <property type="evidence" value="ECO:0007669"/>
    <property type="project" value="UniProtKB-EC"/>
</dbReference>
<evidence type="ECO:0000256" key="10">
    <source>
        <dbReference type="ARBA" id="ARBA00022827"/>
    </source>
</evidence>
<dbReference type="SUPFAM" id="SSF82114">
    <property type="entry name" value="Riboflavin kinase-like"/>
    <property type="match status" value="1"/>
</dbReference>
<sequence length="314" mass="35258">MELIRGIHNLQHQPQGCVLSIGNFDGIHLGHHAVLSRLLKEAKRLQVPATVMTFEPQPAELFAGKNAPGRLSRLRDKFVQLEKLGLDSLLCVSFTHKFANLSANDFIEQLLIKKLNVKFLVIGDDFHFGYQRLGDFALLKEAGEKYGFEVVDTKSLSQDACRVSSTRIRSALAKGQLQQAEQMLGRKYSIAGRVGHGKKLGRTIGVPTANLFLKRRVSPVSGVFVVSVLGVGEEGIDEQVYRGVANIGCRPTVNGERQQLEVHIFEFEGDLYGRQLEVLLEKKLRDEVRFDSFAELKVQIDKDIQQAREWHQLN</sequence>
<gene>
    <name evidence="17" type="primary">ribF</name>
    <name evidence="17" type="ORF">V6255_07865</name>
</gene>
<dbReference type="InterPro" id="IPR002606">
    <property type="entry name" value="Riboflavin_kinase_bac"/>
</dbReference>
<comment type="catalytic activity">
    <reaction evidence="13 15">
        <text>riboflavin + ATP = FMN + ADP + H(+)</text>
        <dbReference type="Rhea" id="RHEA:14357"/>
        <dbReference type="ChEBI" id="CHEBI:15378"/>
        <dbReference type="ChEBI" id="CHEBI:30616"/>
        <dbReference type="ChEBI" id="CHEBI:57986"/>
        <dbReference type="ChEBI" id="CHEBI:58210"/>
        <dbReference type="ChEBI" id="CHEBI:456216"/>
        <dbReference type="EC" id="2.7.1.26"/>
    </reaction>
</comment>
<feature type="domain" description="Riboflavin kinase" evidence="16">
    <location>
        <begin position="183"/>
        <end position="312"/>
    </location>
</feature>
<evidence type="ECO:0000256" key="2">
    <source>
        <dbReference type="ARBA" id="ARBA00004726"/>
    </source>
</evidence>
<evidence type="ECO:0000256" key="4">
    <source>
        <dbReference type="ARBA" id="ARBA00022630"/>
    </source>
</evidence>
<dbReference type="RefSeq" id="WP_341627650.1">
    <property type="nucleotide sequence ID" value="NZ_JBAKBA010000014.1"/>
</dbReference>
<dbReference type="Pfam" id="PF06574">
    <property type="entry name" value="FAD_syn"/>
    <property type="match status" value="1"/>
</dbReference>
<evidence type="ECO:0000256" key="12">
    <source>
        <dbReference type="ARBA" id="ARBA00023268"/>
    </source>
</evidence>
<keyword evidence="18" id="KW-1185">Reference proteome</keyword>
<dbReference type="PIRSF" id="PIRSF004491">
    <property type="entry name" value="FAD_Synth"/>
    <property type="match status" value="1"/>
</dbReference>
<dbReference type="NCBIfam" id="NF004163">
    <property type="entry name" value="PRK05627.1-6"/>
    <property type="match status" value="1"/>
</dbReference>
<evidence type="ECO:0000256" key="9">
    <source>
        <dbReference type="ARBA" id="ARBA00022777"/>
    </source>
</evidence>
<dbReference type="InterPro" id="IPR015865">
    <property type="entry name" value="Riboflavin_kinase_bac/euk"/>
</dbReference>
<keyword evidence="6 15" id="KW-0808">Transferase</keyword>
<keyword evidence="7 15" id="KW-0548">Nucleotidyltransferase</keyword>
<evidence type="ECO:0000256" key="6">
    <source>
        <dbReference type="ARBA" id="ARBA00022679"/>
    </source>
</evidence>
<keyword evidence="12" id="KW-0511">Multifunctional enzyme</keyword>